<dbReference type="SUPFAM" id="SSF143791">
    <property type="entry name" value="DUSP-like"/>
    <property type="match status" value="1"/>
</dbReference>
<sequence length="1313" mass="146717">MDSLPSPAASPVLTPQPSSLSLPPAAQQFSRKRARSTSSEASSSKRAMSEDPNALPTGSNVDSSDSAQTESFAALKLSMPSSATVDHDIESYMQTQEQGVEPMAIVPVEGATPNVVNPDAPEDRYKLITQLKKSQMTDGAEWYIVSRSWYRRWEKACTGEVDKEGEVLESQLGPIDNSSLVESSGFGRRASFTEGVDVEFVPKVAWDRFVGWYGEPSHTLMRKVILRGMLKEPVLELHPPSLQIMELIPSDATTLEKESIKKITLSEADTLETMCRKAVFALEIDVSEQYRIWKVDGLDLDGTKYPSGKLLAEGGALMPLSSDNGKTLTEARIQSEDSFVVELAFDGKWIVDAERVPNNPDIITGNTLSYPDTRSTEPRPLFEPGTDFISKMQSSMSGGANKAKDSAQGMMNGLFDAAVSKGLVFAPGVSSKFGGTGKTKAEKGSTAIQPGLLGLSNMGNTCFMNSALQCLAHTESLVEYFLTGVFQGELNPSNPLGMQGAIAEVFGSLLRRIWNPTTSATTFAPREFKAELQRFAPQFSGYQQHDSQELVAFLLDGLHEDLNRVLQKPYVEKPDWEGGGDKELVDLALKSWEGYMKRNDSVIVDLFQGQYKSTLICPECQKVSITFDPFMYLTLPLPVQKKWTHSIFYVPWDNSKPHVKIPIEVNRNASFRDVRRLLGRWMDVEPDNLLTLEVFSNRFYKDLDDNVLVSDMSSTDNIVCFELPCHAQQSRTWKPDDDPEKDPVILAVHLTRESSTSRTSYRSGPNGFAHPFVVVLTPEQASDKRLVYEAIVDRLQRWTTNARDLFQWEHDVPEDRVPIQLANARTNVTEIKESGEVNVLEPEEGDIVDAKGVILEEDEAEGALQDSVRKVGPKPDLFEMNIQTGNDKFGTGSSWSITQRWERWESREGGPLVLKGDALYCEWDENLKNYYFGDDVKHDQGRWHASCWEDFIHPEYEEALAAARGKSKKDITLYDCLEEFTKEEQLGEDDLWYCPRCKKHQQATKKFDVWTVPDILVVHLKRFSNSRMLRDKIDAFVDFPIEGLDLGAYCGERDVVKRLQASGEDVTELGVSELEEPMLYDLYAVDEHLGGLGGGHYRAYAKHHETGQWLHFDDSYVREIDASEAVNANAYLLFYKRRTSRPIGGKTYFKIQEARNKSEVPTQLPTPEEDGSAPSSASRSILDNMPAFRYPTPVTNAHASPAMSSTPPPDDSEPPLLEGQFSSYSESYKDHRRSAPGSPSSSTGAEPDTDFSENLTWPNDSDDWENRPGLDEHSEPTAEHEWDSFRSENTMASEASEMGIASSIESDLLDIDE</sequence>
<feature type="compositionally biased region" description="Low complexity" evidence="8">
    <location>
        <begin position="1235"/>
        <end position="1245"/>
    </location>
</feature>
<dbReference type="InParanoid" id="A0A0H2S784"/>
<evidence type="ECO:0000256" key="8">
    <source>
        <dbReference type="SAM" id="MobiDB-lite"/>
    </source>
</evidence>
<evidence type="ECO:0000256" key="2">
    <source>
        <dbReference type="ARBA" id="ARBA00009085"/>
    </source>
</evidence>
<dbReference type="InterPro" id="IPR001394">
    <property type="entry name" value="Peptidase_C19_UCH"/>
</dbReference>
<accession>A0A0H2S784</accession>
<dbReference type="FunCoup" id="A0A0H2S784">
    <property type="interactions" value="450"/>
</dbReference>
<keyword evidence="7" id="KW-0788">Thiol protease</keyword>
<evidence type="ECO:0000256" key="4">
    <source>
        <dbReference type="ARBA" id="ARBA00022670"/>
    </source>
</evidence>
<dbReference type="Pfam" id="PF06337">
    <property type="entry name" value="DUSP"/>
    <property type="match status" value="1"/>
</dbReference>
<feature type="compositionally biased region" description="Basic and acidic residues" evidence="8">
    <location>
        <begin position="1264"/>
        <end position="1286"/>
    </location>
</feature>
<dbReference type="EC" id="3.4.19.12" evidence="3"/>
<keyword evidence="12" id="KW-1185">Reference proteome</keyword>
<feature type="compositionally biased region" description="Polar residues" evidence="8">
    <location>
        <begin position="1193"/>
        <end position="1204"/>
    </location>
</feature>
<feature type="domain" description="DUSP" evidence="10">
    <location>
        <begin position="119"/>
        <end position="225"/>
    </location>
</feature>
<feature type="region of interest" description="Disordered" evidence="8">
    <location>
        <begin position="1154"/>
        <end position="1313"/>
    </location>
</feature>
<feature type="compositionally biased region" description="Low complexity" evidence="8">
    <location>
        <begin position="36"/>
        <end position="46"/>
    </location>
</feature>
<evidence type="ECO:0000259" key="10">
    <source>
        <dbReference type="PROSITE" id="PS51283"/>
    </source>
</evidence>
<dbReference type="PANTHER" id="PTHR21646">
    <property type="entry name" value="UBIQUITIN CARBOXYL-TERMINAL HYDROLASE"/>
    <property type="match status" value="1"/>
</dbReference>
<dbReference type="CDD" id="cd02674">
    <property type="entry name" value="Peptidase_C19R"/>
    <property type="match status" value="1"/>
</dbReference>
<evidence type="ECO:0000256" key="7">
    <source>
        <dbReference type="ARBA" id="ARBA00022807"/>
    </source>
</evidence>
<keyword evidence="6" id="KW-0378">Hydrolase</keyword>
<gene>
    <name evidence="11" type="ORF">SCHPADRAFT_875087</name>
</gene>
<dbReference type="Proteomes" id="UP000053477">
    <property type="component" value="Unassembled WGS sequence"/>
</dbReference>
<evidence type="ECO:0000313" key="12">
    <source>
        <dbReference type="Proteomes" id="UP000053477"/>
    </source>
</evidence>
<protein>
    <recommendedName>
        <fullName evidence="3">ubiquitinyl hydrolase 1</fullName>
        <ecNumber evidence="3">3.4.19.12</ecNumber>
    </recommendedName>
</protein>
<feature type="compositionally biased region" description="Low complexity" evidence="8">
    <location>
        <begin position="15"/>
        <end position="28"/>
    </location>
</feature>
<dbReference type="Pfam" id="PF00443">
    <property type="entry name" value="UCH"/>
    <property type="match status" value="1"/>
</dbReference>
<reference evidence="11 12" key="1">
    <citation type="submission" date="2015-04" db="EMBL/GenBank/DDBJ databases">
        <title>Complete genome sequence of Schizopora paradoxa KUC8140, a cosmopolitan wood degrader in East Asia.</title>
        <authorList>
            <consortium name="DOE Joint Genome Institute"/>
            <person name="Min B."/>
            <person name="Park H."/>
            <person name="Jang Y."/>
            <person name="Kim J.-J."/>
            <person name="Kim K.H."/>
            <person name="Pangilinan J."/>
            <person name="Lipzen A."/>
            <person name="Riley R."/>
            <person name="Grigoriev I.V."/>
            <person name="Spatafora J.W."/>
            <person name="Choi I.-G."/>
        </authorList>
    </citation>
    <scope>NUCLEOTIDE SEQUENCE [LARGE SCALE GENOMIC DNA]</scope>
    <source>
        <strain evidence="11 12">KUC8140</strain>
    </source>
</reference>
<dbReference type="InterPro" id="IPR006615">
    <property type="entry name" value="Pept_C19_DUSP"/>
</dbReference>
<feature type="domain" description="USP" evidence="9">
    <location>
        <begin position="453"/>
        <end position="1138"/>
    </location>
</feature>
<dbReference type="InterPro" id="IPR038765">
    <property type="entry name" value="Papain-like_cys_pep_sf"/>
</dbReference>
<dbReference type="GO" id="GO:0006508">
    <property type="term" value="P:proteolysis"/>
    <property type="evidence" value="ECO:0007669"/>
    <property type="project" value="UniProtKB-KW"/>
</dbReference>
<dbReference type="InterPro" id="IPR018200">
    <property type="entry name" value="USP_CS"/>
</dbReference>
<dbReference type="Gene3D" id="3.90.70.10">
    <property type="entry name" value="Cysteine proteinases"/>
    <property type="match status" value="2"/>
</dbReference>
<dbReference type="EMBL" id="KQ085972">
    <property type="protein sequence ID" value="KLO12706.1"/>
    <property type="molecule type" value="Genomic_DNA"/>
</dbReference>
<dbReference type="PROSITE" id="PS50235">
    <property type="entry name" value="USP_3"/>
    <property type="match status" value="1"/>
</dbReference>
<keyword evidence="4" id="KW-0645">Protease</keyword>
<comment type="catalytic activity">
    <reaction evidence="1">
        <text>Thiol-dependent hydrolysis of ester, thioester, amide, peptide and isopeptide bonds formed by the C-terminal Gly of ubiquitin (a 76-residue protein attached to proteins as an intracellular targeting signal).</text>
        <dbReference type="EC" id="3.4.19.12"/>
    </reaction>
</comment>
<dbReference type="Gene3D" id="3.30.2230.10">
    <property type="entry name" value="DUSP-like"/>
    <property type="match status" value="1"/>
</dbReference>
<dbReference type="PROSITE" id="PS00973">
    <property type="entry name" value="USP_2"/>
    <property type="match status" value="1"/>
</dbReference>
<dbReference type="PROSITE" id="PS51283">
    <property type="entry name" value="DUSP"/>
    <property type="match status" value="1"/>
</dbReference>
<feature type="region of interest" description="Disordered" evidence="8">
    <location>
        <begin position="1"/>
        <end position="67"/>
    </location>
</feature>
<evidence type="ECO:0000256" key="1">
    <source>
        <dbReference type="ARBA" id="ARBA00000707"/>
    </source>
</evidence>
<name>A0A0H2S784_9AGAM</name>
<evidence type="ECO:0000256" key="3">
    <source>
        <dbReference type="ARBA" id="ARBA00012759"/>
    </source>
</evidence>
<feature type="compositionally biased region" description="Polar residues" evidence="8">
    <location>
        <begin position="56"/>
        <end position="67"/>
    </location>
</feature>
<dbReference type="SUPFAM" id="SSF54001">
    <property type="entry name" value="Cysteine proteinases"/>
    <property type="match status" value="1"/>
</dbReference>
<dbReference type="OrthoDB" id="292964at2759"/>
<organism evidence="11 12">
    <name type="scientific">Schizopora paradoxa</name>
    <dbReference type="NCBI Taxonomy" id="27342"/>
    <lineage>
        <taxon>Eukaryota</taxon>
        <taxon>Fungi</taxon>
        <taxon>Dikarya</taxon>
        <taxon>Basidiomycota</taxon>
        <taxon>Agaricomycotina</taxon>
        <taxon>Agaricomycetes</taxon>
        <taxon>Hymenochaetales</taxon>
        <taxon>Schizoporaceae</taxon>
        <taxon>Schizopora</taxon>
    </lineage>
</organism>
<dbReference type="PROSITE" id="PS00972">
    <property type="entry name" value="USP_1"/>
    <property type="match status" value="1"/>
</dbReference>
<dbReference type="InterPro" id="IPR035927">
    <property type="entry name" value="DUSP-like_sf"/>
</dbReference>
<dbReference type="SMART" id="SM00695">
    <property type="entry name" value="DUSP"/>
    <property type="match status" value="1"/>
</dbReference>
<comment type="similarity">
    <text evidence="2">Belongs to the peptidase C19 family.</text>
</comment>
<dbReference type="STRING" id="27342.A0A0H2S784"/>
<evidence type="ECO:0000256" key="6">
    <source>
        <dbReference type="ARBA" id="ARBA00022801"/>
    </source>
</evidence>
<dbReference type="PANTHER" id="PTHR21646:SF24">
    <property type="entry name" value="UBIQUITIN CARBOXYL-TERMINAL HYDROLASE"/>
    <property type="match status" value="1"/>
</dbReference>
<evidence type="ECO:0000313" key="11">
    <source>
        <dbReference type="EMBL" id="KLO12706.1"/>
    </source>
</evidence>
<dbReference type="GO" id="GO:0016579">
    <property type="term" value="P:protein deubiquitination"/>
    <property type="evidence" value="ECO:0007669"/>
    <property type="project" value="InterPro"/>
</dbReference>
<keyword evidence="5" id="KW-0833">Ubl conjugation pathway</keyword>
<dbReference type="InterPro" id="IPR050185">
    <property type="entry name" value="Ub_carboxyl-term_hydrolase"/>
</dbReference>
<dbReference type="GO" id="GO:0004843">
    <property type="term" value="F:cysteine-type deubiquitinase activity"/>
    <property type="evidence" value="ECO:0007669"/>
    <property type="project" value="UniProtKB-EC"/>
</dbReference>
<evidence type="ECO:0000259" key="9">
    <source>
        <dbReference type="PROSITE" id="PS50235"/>
    </source>
</evidence>
<dbReference type="InterPro" id="IPR028889">
    <property type="entry name" value="USP"/>
</dbReference>
<evidence type="ECO:0000256" key="5">
    <source>
        <dbReference type="ARBA" id="ARBA00022786"/>
    </source>
</evidence>
<proteinExistence type="inferred from homology"/>